<organism evidence="2 3">
    <name type="scientific">Hypsizygus marmoreus</name>
    <name type="common">White beech mushroom</name>
    <name type="synonym">Agaricus marmoreus</name>
    <dbReference type="NCBI Taxonomy" id="39966"/>
    <lineage>
        <taxon>Eukaryota</taxon>
        <taxon>Fungi</taxon>
        <taxon>Dikarya</taxon>
        <taxon>Basidiomycota</taxon>
        <taxon>Agaricomycotina</taxon>
        <taxon>Agaricomycetes</taxon>
        <taxon>Agaricomycetidae</taxon>
        <taxon>Agaricales</taxon>
        <taxon>Tricholomatineae</taxon>
        <taxon>Lyophyllaceae</taxon>
        <taxon>Hypsizygus</taxon>
    </lineage>
</organism>
<dbReference type="Proteomes" id="UP000076154">
    <property type="component" value="Unassembled WGS sequence"/>
</dbReference>
<gene>
    <name evidence="2" type="ORF">Hypma_013585</name>
</gene>
<dbReference type="EMBL" id="LUEZ02000080">
    <property type="protein sequence ID" value="RDB19467.1"/>
    <property type="molecule type" value="Genomic_DNA"/>
</dbReference>
<sequence>MDDAGMPETRRIAITDNMNACRQRTELARCVYASNGSRSICFIVSHLVNALPNDRGHVLTGREIHRHTPPPPPSTTKATMTKQSEDGRKCKQGHEPRRSSSHGTGRGRGWKRAGEERDKRRQGKERREGRNGMVKR</sequence>
<reference evidence="2" key="1">
    <citation type="submission" date="2018-04" db="EMBL/GenBank/DDBJ databases">
        <title>Whole genome sequencing of Hypsizygus marmoreus.</title>
        <authorList>
            <person name="Choi I.-G."/>
            <person name="Min B."/>
            <person name="Kim J.-G."/>
            <person name="Kim S."/>
            <person name="Oh Y.-L."/>
            <person name="Kong W.-S."/>
            <person name="Park H."/>
            <person name="Jeong J."/>
            <person name="Song E.-S."/>
        </authorList>
    </citation>
    <scope>NUCLEOTIDE SEQUENCE [LARGE SCALE GENOMIC DNA]</scope>
    <source>
        <strain evidence="2">51987-8</strain>
    </source>
</reference>
<feature type="compositionally biased region" description="Basic and acidic residues" evidence="1">
    <location>
        <begin position="54"/>
        <end position="63"/>
    </location>
</feature>
<accession>A0A369JFU0</accession>
<proteinExistence type="predicted"/>
<name>A0A369JFU0_HYPMA</name>
<dbReference type="AlphaFoldDB" id="A0A369JFU0"/>
<evidence type="ECO:0000313" key="3">
    <source>
        <dbReference type="Proteomes" id="UP000076154"/>
    </source>
</evidence>
<feature type="compositionally biased region" description="Basic and acidic residues" evidence="1">
    <location>
        <begin position="112"/>
        <end position="130"/>
    </location>
</feature>
<evidence type="ECO:0000256" key="1">
    <source>
        <dbReference type="SAM" id="MobiDB-lite"/>
    </source>
</evidence>
<comment type="caution">
    <text evidence="2">The sequence shown here is derived from an EMBL/GenBank/DDBJ whole genome shotgun (WGS) entry which is preliminary data.</text>
</comment>
<protein>
    <submittedName>
        <fullName evidence="2">Uncharacterized protein</fullName>
    </submittedName>
</protein>
<feature type="compositionally biased region" description="Basic and acidic residues" evidence="1">
    <location>
        <begin position="83"/>
        <end position="98"/>
    </location>
</feature>
<dbReference type="InParanoid" id="A0A369JFU0"/>
<feature type="region of interest" description="Disordered" evidence="1">
    <location>
        <begin position="52"/>
        <end position="136"/>
    </location>
</feature>
<evidence type="ECO:0000313" key="2">
    <source>
        <dbReference type="EMBL" id="RDB19467.1"/>
    </source>
</evidence>
<keyword evidence="3" id="KW-1185">Reference proteome</keyword>